<accession>A0A0H4TEP3</accession>
<proteinExistence type="predicted"/>
<dbReference type="EMBL" id="KT007077">
    <property type="protein sequence ID" value="AKQ05445.1"/>
    <property type="molecule type" value="Genomic_DNA"/>
</dbReference>
<dbReference type="InterPro" id="IPR016024">
    <property type="entry name" value="ARM-type_fold"/>
</dbReference>
<organism evidence="1">
    <name type="scientific">uncultured Ignavibacteria bacterium Rifle_16ft_4_minimus_332</name>
    <dbReference type="NCBI Taxonomy" id="1665103"/>
    <lineage>
        <taxon>Bacteria</taxon>
        <taxon>Pseudomonadati</taxon>
        <taxon>Ignavibacteriota</taxon>
        <taxon>Ignavibacteria</taxon>
        <taxon>environmental samples</taxon>
    </lineage>
</organism>
<evidence type="ECO:0000313" key="1">
    <source>
        <dbReference type="EMBL" id="AKQ05445.1"/>
    </source>
</evidence>
<reference evidence="1" key="1">
    <citation type="journal article" date="2015" name="ISME J.">
        <title>Aquifer environment selects for microbial species cohorts in sediment and groundwater.</title>
        <authorList>
            <person name="Hug L.A."/>
            <person name="Thomas B.C."/>
            <person name="Brown C.T."/>
            <person name="Frischkorn K.R."/>
            <person name="Williams K.H."/>
            <person name="Tringe S.G."/>
            <person name="Banfield J.F."/>
        </authorList>
    </citation>
    <scope>NUCLEOTIDE SEQUENCE</scope>
</reference>
<dbReference type="SUPFAM" id="SSF48371">
    <property type="entry name" value="ARM repeat"/>
    <property type="match status" value="1"/>
</dbReference>
<sequence length="216" mass="24750">MNNSNLLQQIARKNSDKDKIAEMVIKDTTLLPELFTGLQTNEASIKYGSNKVLIIISEKNPGVLYPKLDFFIAHLENENNFLKWGAIEIIANLCKVDSLHHFENIFTKYFSPIEGHHMVPAANTIKAAVKIALNKHNLTEKISYEILKVEDADYETAECNNIVIGQAIKSLDELFPQLKTKEPVFEFVKRQLKNKRPATRKKAEIFIRKNQKLLDK</sequence>
<dbReference type="AlphaFoldDB" id="A0A0H4TEP3"/>
<protein>
    <submittedName>
        <fullName evidence="1">Uncharacterized protein</fullName>
    </submittedName>
</protein>
<name>A0A0H4TEP3_9BACT</name>